<keyword evidence="1 4" id="KW-0378">Hydrolase</keyword>
<dbReference type="CDD" id="cd03886">
    <property type="entry name" value="M20_Acy1"/>
    <property type="match status" value="1"/>
</dbReference>
<feature type="binding site" evidence="2">
    <location>
        <position position="373"/>
    </location>
    <ligand>
        <name>Mn(2+)</name>
        <dbReference type="ChEBI" id="CHEBI:29035"/>
        <label>2</label>
    </ligand>
</feature>
<organism evidence="4 5">
    <name type="scientific">Brevibacterium celere</name>
    <dbReference type="NCBI Taxonomy" id="225845"/>
    <lineage>
        <taxon>Bacteria</taxon>
        <taxon>Bacillati</taxon>
        <taxon>Actinomycetota</taxon>
        <taxon>Actinomycetes</taxon>
        <taxon>Micrococcales</taxon>
        <taxon>Brevibacteriaceae</taxon>
        <taxon>Brevibacterium</taxon>
    </lineage>
</organism>
<gene>
    <name evidence="4" type="ORF">DFO65_1198</name>
</gene>
<evidence type="ECO:0000256" key="1">
    <source>
        <dbReference type="ARBA" id="ARBA00022801"/>
    </source>
</evidence>
<evidence type="ECO:0000313" key="4">
    <source>
        <dbReference type="EMBL" id="RBP68484.1"/>
    </source>
</evidence>
<dbReference type="RefSeq" id="WP_113905594.1">
    <property type="nucleotide sequence ID" value="NZ_QNSB01000019.1"/>
</dbReference>
<dbReference type="GO" id="GO:0050118">
    <property type="term" value="F:N-acetyldiaminopimelate deacetylase activity"/>
    <property type="evidence" value="ECO:0007669"/>
    <property type="project" value="UniProtKB-ARBA"/>
</dbReference>
<dbReference type="PIRSF" id="PIRSF005962">
    <property type="entry name" value="Pept_M20D_amidohydro"/>
    <property type="match status" value="1"/>
</dbReference>
<dbReference type="EMBL" id="QNSB01000019">
    <property type="protein sequence ID" value="RBP68484.1"/>
    <property type="molecule type" value="Genomic_DNA"/>
</dbReference>
<dbReference type="NCBIfam" id="TIGR01891">
    <property type="entry name" value="amidohydrolases"/>
    <property type="match status" value="1"/>
</dbReference>
<evidence type="ECO:0000313" key="5">
    <source>
        <dbReference type="Proteomes" id="UP000253509"/>
    </source>
</evidence>
<keyword evidence="2" id="KW-0479">Metal-binding</keyword>
<feature type="binding site" evidence="2">
    <location>
        <position position="110"/>
    </location>
    <ligand>
        <name>Mn(2+)</name>
        <dbReference type="ChEBI" id="CHEBI:29035"/>
        <label>2</label>
    </ligand>
</feature>
<dbReference type="InterPro" id="IPR002933">
    <property type="entry name" value="Peptidase_M20"/>
</dbReference>
<dbReference type="Pfam" id="PF07687">
    <property type="entry name" value="M20_dimer"/>
    <property type="match status" value="1"/>
</dbReference>
<dbReference type="InterPro" id="IPR011650">
    <property type="entry name" value="Peptidase_M20_dimer"/>
</dbReference>
<proteinExistence type="predicted"/>
<dbReference type="Proteomes" id="UP000253509">
    <property type="component" value="Unassembled WGS sequence"/>
</dbReference>
<feature type="binding site" evidence="2">
    <location>
        <position position="144"/>
    </location>
    <ligand>
        <name>Mn(2+)</name>
        <dbReference type="ChEBI" id="CHEBI:29035"/>
        <label>2</label>
    </ligand>
</feature>
<evidence type="ECO:0000259" key="3">
    <source>
        <dbReference type="Pfam" id="PF07687"/>
    </source>
</evidence>
<dbReference type="PANTHER" id="PTHR11014">
    <property type="entry name" value="PEPTIDASE M20 FAMILY MEMBER"/>
    <property type="match status" value="1"/>
</dbReference>
<dbReference type="FunFam" id="3.30.70.360:FF:000001">
    <property type="entry name" value="N-acetyldiaminopimelate deacetylase"/>
    <property type="match status" value="1"/>
</dbReference>
<comment type="cofactor">
    <cofactor evidence="2">
        <name>Mn(2+)</name>
        <dbReference type="ChEBI" id="CHEBI:29035"/>
    </cofactor>
    <text evidence="2">The Mn(2+) ion enhances activity.</text>
</comment>
<feature type="binding site" evidence="2">
    <location>
        <position position="108"/>
    </location>
    <ligand>
        <name>Mn(2+)</name>
        <dbReference type="ChEBI" id="CHEBI:29035"/>
        <label>2</label>
    </ligand>
</feature>
<accession>A0A366ID08</accession>
<dbReference type="InterPro" id="IPR036264">
    <property type="entry name" value="Bact_exopeptidase_dim_dom"/>
</dbReference>
<dbReference type="GO" id="GO:0019877">
    <property type="term" value="P:diaminopimelate biosynthetic process"/>
    <property type="evidence" value="ECO:0007669"/>
    <property type="project" value="UniProtKB-ARBA"/>
</dbReference>
<sequence>MSRELRADAARLLPALRELRRTLHADPEIGLDLPRTQSRVLSALADLDLEVSTGTGTTSVVAVLRGTHPDRPSAGAPAVLLRGDMDALPIEELTDEPFRSTNGNMHACGHDLHTAGLVGAARLLHAHRGELAGDVVFMFQPGEEGFNGASVMIDEGVLDAAGPRVRAAYGVHVNVSERGIVTTKPGTLQAGANELHVTIHGRGGHGSQPQSAVDPVPAIAELVTALQTMITRRVSAFDPVVLSVTQLRAGEAVNVIPASASLGATVRTLSEDSLDIVRAQAQRLATSIAEAHGCTAEVDFEVKYPVTVNDAAETAWAIDELRGLLGDDRVRTATEPIMPSEDFSFVLQEVPGTYLMLGAGRADIPPERREDNHSPFVVFDDSVLADQSAVLAHLAIERLRRPE</sequence>
<evidence type="ECO:0000256" key="2">
    <source>
        <dbReference type="PIRSR" id="PIRSR005962-1"/>
    </source>
</evidence>
<dbReference type="SUPFAM" id="SSF55031">
    <property type="entry name" value="Bacterial exopeptidase dimerisation domain"/>
    <property type="match status" value="1"/>
</dbReference>
<dbReference type="InterPro" id="IPR017439">
    <property type="entry name" value="Amidohydrolase"/>
</dbReference>
<keyword evidence="2" id="KW-0464">Manganese</keyword>
<dbReference type="GO" id="GO:0046872">
    <property type="term" value="F:metal ion binding"/>
    <property type="evidence" value="ECO:0007669"/>
    <property type="project" value="UniProtKB-KW"/>
</dbReference>
<dbReference type="Gene3D" id="3.40.630.10">
    <property type="entry name" value="Zn peptidases"/>
    <property type="match status" value="1"/>
</dbReference>
<feature type="domain" description="Peptidase M20 dimerisation" evidence="3">
    <location>
        <begin position="190"/>
        <end position="289"/>
    </location>
</feature>
<comment type="caution">
    <text evidence="4">The sequence shown here is derived from an EMBL/GenBank/DDBJ whole genome shotgun (WGS) entry which is preliminary data.</text>
</comment>
<reference evidence="4 5" key="1">
    <citation type="submission" date="2018-06" db="EMBL/GenBank/DDBJ databases">
        <title>Freshwater and sediment microbial communities from various areas in North America, analyzing microbe dynamics in response to fracking.</title>
        <authorList>
            <person name="Lamendella R."/>
        </authorList>
    </citation>
    <scope>NUCLEOTIDE SEQUENCE [LARGE SCALE GENOMIC DNA]</scope>
    <source>
        <strain evidence="4 5">3b_TX</strain>
    </source>
</reference>
<dbReference type="Pfam" id="PF01546">
    <property type="entry name" value="Peptidase_M20"/>
    <property type="match status" value="1"/>
</dbReference>
<keyword evidence="5" id="KW-1185">Reference proteome</keyword>
<dbReference type="PANTHER" id="PTHR11014:SF63">
    <property type="entry name" value="METALLOPEPTIDASE, PUTATIVE (AFU_ORTHOLOGUE AFUA_6G09600)-RELATED"/>
    <property type="match status" value="1"/>
</dbReference>
<feature type="binding site" evidence="2">
    <location>
        <position position="172"/>
    </location>
    <ligand>
        <name>Mn(2+)</name>
        <dbReference type="ChEBI" id="CHEBI:29035"/>
        <label>2</label>
    </ligand>
</feature>
<dbReference type="SUPFAM" id="SSF53187">
    <property type="entry name" value="Zn-dependent exopeptidases"/>
    <property type="match status" value="1"/>
</dbReference>
<dbReference type="Gene3D" id="3.30.70.360">
    <property type="match status" value="1"/>
</dbReference>
<dbReference type="AlphaFoldDB" id="A0A366ID08"/>
<name>A0A366ID08_9MICO</name>
<protein>
    <submittedName>
        <fullName evidence="4">Hippurate hydrolase</fullName>
    </submittedName>
</protein>